<dbReference type="AlphaFoldDB" id="A0A7S9L0N5"/>
<reference evidence="1 2" key="1">
    <citation type="submission" date="2020-11" db="EMBL/GenBank/DDBJ databases">
        <title>Pedobacter endophytica, an endophytic bacteria isolated form Carex pumila.</title>
        <authorList>
            <person name="Peng Y."/>
            <person name="Jiang L."/>
            <person name="Lee J."/>
        </authorList>
    </citation>
    <scope>NUCLEOTIDE SEQUENCE [LARGE SCALE GENOMIC DNA]</scope>
    <source>
        <strain evidence="1 2">JBR3-12</strain>
    </source>
</reference>
<sequence>MKIHSHLVEIANLDQQQDENDRHCEARSNLILVKITNLDQQQDKNDRHCEARSNLFIRLLTDEMLAQVGRRKPSLATMKTRRSGRHFAFHRLRILRYTQDDSVKLR</sequence>
<keyword evidence="2" id="KW-1185">Reference proteome</keyword>
<name>A0A7S9L0N5_9SPHI</name>
<organism evidence="1 2">
    <name type="scientific">Pedobacter endophyticus</name>
    <dbReference type="NCBI Taxonomy" id="2789740"/>
    <lineage>
        <taxon>Bacteria</taxon>
        <taxon>Pseudomonadati</taxon>
        <taxon>Bacteroidota</taxon>
        <taxon>Sphingobacteriia</taxon>
        <taxon>Sphingobacteriales</taxon>
        <taxon>Sphingobacteriaceae</taxon>
        <taxon>Pedobacter</taxon>
    </lineage>
</organism>
<accession>A0A7S9L0N5</accession>
<dbReference type="EMBL" id="CP064939">
    <property type="protein sequence ID" value="QPH40315.1"/>
    <property type="molecule type" value="Genomic_DNA"/>
</dbReference>
<dbReference type="Proteomes" id="UP000594759">
    <property type="component" value="Chromosome"/>
</dbReference>
<dbReference type="KEGG" id="pex:IZT61_03280"/>
<evidence type="ECO:0000313" key="1">
    <source>
        <dbReference type="EMBL" id="QPH40315.1"/>
    </source>
</evidence>
<dbReference type="RefSeq" id="WP_196099771.1">
    <property type="nucleotide sequence ID" value="NZ_CP064939.1"/>
</dbReference>
<evidence type="ECO:0000313" key="2">
    <source>
        <dbReference type="Proteomes" id="UP000594759"/>
    </source>
</evidence>
<protein>
    <submittedName>
        <fullName evidence="1">Uncharacterized protein</fullName>
    </submittedName>
</protein>
<proteinExistence type="predicted"/>
<gene>
    <name evidence="1" type="ORF">IZT61_03280</name>
</gene>